<dbReference type="RefSeq" id="WP_074668114.1">
    <property type="nucleotide sequence ID" value="NZ_FNNH01000064.1"/>
</dbReference>
<dbReference type="GO" id="GO:0042773">
    <property type="term" value="P:ATP synthesis coupled electron transport"/>
    <property type="evidence" value="ECO:0007669"/>
    <property type="project" value="InterPro"/>
</dbReference>
<gene>
    <name evidence="9" type="ORF">SAMN05421882_10644</name>
</gene>
<dbReference type="InterPro" id="IPR001750">
    <property type="entry name" value="ND/Mrp_TM"/>
</dbReference>
<evidence type="ECO:0000256" key="1">
    <source>
        <dbReference type="ARBA" id="ARBA00004127"/>
    </source>
</evidence>
<dbReference type="Pfam" id="PF00361">
    <property type="entry name" value="Proton_antipo_M"/>
    <property type="match status" value="1"/>
</dbReference>
<dbReference type="GO" id="GO:0016020">
    <property type="term" value="C:membrane"/>
    <property type="evidence" value="ECO:0007669"/>
    <property type="project" value="UniProtKB-SubCell"/>
</dbReference>
<comment type="subcellular location">
    <subcellularLocation>
        <location evidence="1">Endomembrane system</location>
        <topology evidence="1">Multi-pass membrane protein</topology>
    </subcellularLocation>
    <subcellularLocation>
        <location evidence="5">Membrane</location>
        <topology evidence="5">Multi-pass membrane protein</topology>
    </subcellularLocation>
</comment>
<evidence type="ECO:0000259" key="8">
    <source>
        <dbReference type="Pfam" id="PF00662"/>
    </source>
</evidence>
<dbReference type="Proteomes" id="UP000183454">
    <property type="component" value="Unassembled WGS sequence"/>
</dbReference>
<dbReference type="EMBL" id="FNNH01000064">
    <property type="protein sequence ID" value="SDX11722.1"/>
    <property type="molecule type" value="Genomic_DNA"/>
</dbReference>
<dbReference type="InterPro" id="IPR003945">
    <property type="entry name" value="NU5C-like"/>
</dbReference>
<evidence type="ECO:0000313" key="10">
    <source>
        <dbReference type="Proteomes" id="UP000183454"/>
    </source>
</evidence>
<evidence type="ECO:0000256" key="5">
    <source>
        <dbReference type="RuleBase" id="RU000320"/>
    </source>
</evidence>
<evidence type="ECO:0000259" key="7">
    <source>
        <dbReference type="Pfam" id="PF00361"/>
    </source>
</evidence>
<sequence>MDFLVFLIPLFPLTAAAIIGFGHLFNFLKGEEDEHITAQIAKSAISLSCLLAIVLLVYDLLNKNNGFYHLAQWLGSEKLQIDVSFITSGFSVIVAALFSVILVIVTRFSINYIHKEPGFHRFFFLLSLFSFAMLLLVLSANAAITFIGWEIAGLCSYFLVSFAYDRPIATINATRVFVTNRIGDAGFILGIGLSFYYAETINWNDLNIIAENLTTPTATVIALCFSVAATAKSAQLPFTPWLARAMEGPTPSSALFYGGVMIHAGVFLLILLQPLFERAPFVMDLLVVIGFLTALYSFIVGLTQTDVKSSLCFAISSQIGLMFLECGLGFWELASWHLCAHTIIRCYQVLTAPSLLHYVHGNPMKPVSRYIAKVRWLYIISLQRFWLDPIADRILVRPILGLGHDLAHFDNNVIDRAMGTPVTSSRAISSLAQLEEKVLGVGQSEFNLTQFGHGNGTVGRLFEWTANILNWFEERLVLRGIGMDIVNIGNRFGQAANTFEHLLLKPRYLVLFVFVVLLIAATR</sequence>
<dbReference type="GO" id="GO:0003954">
    <property type="term" value="F:NADH dehydrogenase activity"/>
    <property type="evidence" value="ECO:0007669"/>
    <property type="project" value="TreeGrafter"/>
</dbReference>
<feature type="transmembrane region" description="Helical" evidence="6">
    <location>
        <begin position="254"/>
        <end position="275"/>
    </location>
</feature>
<name>A0A1H2Z2Q8_9PROT</name>
<organism evidence="9 10">
    <name type="scientific">Nitrosomonas communis</name>
    <dbReference type="NCBI Taxonomy" id="44574"/>
    <lineage>
        <taxon>Bacteria</taxon>
        <taxon>Pseudomonadati</taxon>
        <taxon>Pseudomonadota</taxon>
        <taxon>Betaproteobacteria</taxon>
        <taxon>Nitrosomonadales</taxon>
        <taxon>Nitrosomonadaceae</taxon>
        <taxon>Nitrosomonas</taxon>
    </lineage>
</organism>
<feature type="transmembrane region" description="Helical" evidence="6">
    <location>
        <begin position="6"/>
        <end position="28"/>
    </location>
</feature>
<feature type="transmembrane region" description="Helical" evidence="6">
    <location>
        <begin position="40"/>
        <end position="61"/>
    </location>
</feature>
<dbReference type="Pfam" id="PF00662">
    <property type="entry name" value="Proton_antipo_N"/>
    <property type="match status" value="1"/>
</dbReference>
<feature type="domain" description="NADH-Ubiquinone oxidoreductase (complex I) chain 5 N-terminal" evidence="8">
    <location>
        <begin position="73"/>
        <end position="123"/>
    </location>
</feature>
<keyword evidence="4 6" id="KW-0472">Membrane</keyword>
<dbReference type="GO" id="GO:0015990">
    <property type="term" value="P:electron transport coupled proton transport"/>
    <property type="evidence" value="ECO:0007669"/>
    <property type="project" value="TreeGrafter"/>
</dbReference>
<dbReference type="PRINTS" id="PR01434">
    <property type="entry name" value="NADHDHGNASE5"/>
</dbReference>
<feature type="transmembrane region" description="Helical" evidence="6">
    <location>
        <begin position="122"/>
        <end position="140"/>
    </location>
</feature>
<reference evidence="9 10" key="1">
    <citation type="submission" date="2016-10" db="EMBL/GenBank/DDBJ databases">
        <authorList>
            <person name="de Groot N.N."/>
        </authorList>
    </citation>
    <scope>NUCLEOTIDE SEQUENCE [LARGE SCALE GENOMIC DNA]</scope>
    <source>
        <strain evidence="9 10">Nm110</strain>
    </source>
</reference>
<evidence type="ECO:0000256" key="4">
    <source>
        <dbReference type="ARBA" id="ARBA00023136"/>
    </source>
</evidence>
<dbReference type="AlphaFoldDB" id="A0A1H2Z2Q8"/>
<accession>A0A1H2Z2Q8</accession>
<evidence type="ECO:0000256" key="3">
    <source>
        <dbReference type="ARBA" id="ARBA00022989"/>
    </source>
</evidence>
<feature type="transmembrane region" description="Helical" evidence="6">
    <location>
        <begin position="176"/>
        <end position="198"/>
    </location>
</feature>
<evidence type="ECO:0000256" key="6">
    <source>
        <dbReference type="SAM" id="Phobius"/>
    </source>
</evidence>
<keyword evidence="3 6" id="KW-1133">Transmembrane helix</keyword>
<dbReference type="InterPro" id="IPR001516">
    <property type="entry name" value="Proton_antipo_N"/>
</dbReference>
<dbReference type="PANTHER" id="PTHR42829">
    <property type="entry name" value="NADH-UBIQUINONE OXIDOREDUCTASE CHAIN 5"/>
    <property type="match status" value="1"/>
</dbReference>
<feature type="transmembrane region" description="Helical" evidence="6">
    <location>
        <begin position="81"/>
        <end position="110"/>
    </location>
</feature>
<feature type="domain" description="NADH:quinone oxidoreductase/Mrp antiporter transmembrane" evidence="7">
    <location>
        <begin position="142"/>
        <end position="360"/>
    </location>
</feature>
<protein>
    <submittedName>
        <fullName evidence="9">NADH-Ubiquinone oxidoreductase (Complex I), chain 5 N-terminus</fullName>
    </submittedName>
</protein>
<keyword evidence="9" id="KW-0830">Ubiquinone</keyword>
<dbReference type="PANTHER" id="PTHR42829:SF2">
    <property type="entry name" value="NADH-UBIQUINONE OXIDOREDUCTASE CHAIN 5"/>
    <property type="match status" value="1"/>
</dbReference>
<feature type="transmembrane region" description="Helical" evidence="6">
    <location>
        <begin position="146"/>
        <end position="164"/>
    </location>
</feature>
<evidence type="ECO:0000256" key="2">
    <source>
        <dbReference type="ARBA" id="ARBA00022692"/>
    </source>
</evidence>
<feature type="transmembrane region" description="Helical" evidence="6">
    <location>
        <begin position="311"/>
        <end position="331"/>
    </location>
</feature>
<feature type="transmembrane region" description="Helical" evidence="6">
    <location>
        <begin position="218"/>
        <end position="242"/>
    </location>
</feature>
<evidence type="ECO:0000313" key="9">
    <source>
        <dbReference type="EMBL" id="SDX11722.1"/>
    </source>
</evidence>
<proteinExistence type="predicted"/>
<dbReference type="GO" id="GO:0012505">
    <property type="term" value="C:endomembrane system"/>
    <property type="evidence" value="ECO:0007669"/>
    <property type="project" value="UniProtKB-SubCell"/>
</dbReference>
<feature type="transmembrane region" description="Helical" evidence="6">
    <location>
        <begin position="281"/>
        <end position="299"/>
    </location>
</feature>
<dbReference type="GO" id="GO:0008137">
    <property type="term" value="F:NADH dehydrogenase (ubiquinone) activity"/>
    <property type="evidence" value="ECO:0007669"/>
    <property type="project" value="InterPro"/>
</dbReference>
<keyword evidence="2 5" id="KW-0812">Transmembrane</keyword>